<dbReference type="AlphaFoldDB" id="A0A2M8S271"/>
<dbReference type="RefSeq" id="WP_100289084.1">
    <property type="nucleotide sequence ID" value="NZ_PHHA01000018.1"/>
</dbReference>
<dbReference type="EMBL" id="PHHA01000018">
    <property type="protein sequence ID" value="PJG85227.1"/>
    <property type="molecule type" value="Genomic_DNA"/>
</dbReference>
<dbReference type="Proteomes" id="UP000229329">
    <property type="component" value="Unassembled WGS sequence"/>
</dbReference>
<dbReference type="PANTHER" id="PTHR43685">
    <property type="entry name" value="GLYCOSYLTRANSFERASE"/>
    <property type="match status" value="1"/>
</dbReference>
<dbReference type="Gene3D" id="3.90.550.10">
    <property type="entry name" value="Spore Coat Polysaccharide Biosynthesis Protein SpsA, Chain A"/>
    <property type="match status" value="1"/>
</dbReference>
<dbReference type="InterPro" id="IPR001173">
    <property type="entry name" value="Glyco_trans_2-like"/>
</dbReference>
<evidence type="ECO:0000313" key="5">
    <source>
        <dbReference type="EMBL" id="PJG85227.1"/>
    </source>
</evidence>
<evidence type="ECO:0000259" key="4">
    <source>
        <dbReference type="Pfam" id="PF00535"/>
    </source>
</evidence>
<reference evidence="5 6" key="1">
    <citation type="submission" date="2017-11" db="EMBL/GenBank/DDBJ databases">
        <title>Reclassification of Bisgaard taxon 7 as Conservatibacter flavescens gen. nov., sp. nov.</title>
        <authorList>
            <person name="Christensen H."/>
        </authorList>
    </citation>
    <scope>NUCLEOTIDE SEQUENCE [LARGE SCALE GENOMIC DNA]</scope>
    <source>
        <strain evidence="5 6">7_4</strain>
    </source>
</reference>
<evidence type="ECO:0000256" key="2">
    <source>
        <dbReference type="ARBA" id="ARBA00022676"/>
    </source>
</evidence>
<dbReference type="CDD" id="cd04195">
    <property type="entry name" value="GT2_AmsE_like"/>
    <property type="match status" value="1"/>
</dbReference>
<keyword evidence="3" id="KW-0808">Transferase</keyword>
<comment type="similarity">
    <text evidence="1">Belongs to the glycosyltransferase 2 family.</text>
</comment>
<name>A0A2M8S271_9PAST</name>
<dbReference type="Pfam" id="PF00535">
    <property type="entry name" value="Glycos_transf_2"/>
    <property type="match status" value="1"/>
</dbReference>
<feature type="domain" description="Glycosyltransferase 2-like" evidence="4">
    <location>
        <begin position="11"/>
        <end position="153"/>
    </location>
</feature>
<dbReference type="InterPro" id="IPR050834">
    <property type="entry name" value="Glycosyltransf_2"/>
</dbReference>
<evidence type="ECO:0000256" key="3">
    <source>
        <dbReference type="ARBA" id="ARBA00022679"/>
    </source>
</evidence>
<sequence length="268" mass="30709">MNFSVLMSLYYKEKAVFLAQCFDSLLQQTIKATEIVLVFDGEIGTELEKTVEKYTALLPLKIVRLPQNVGLGKALNAGIEQCSYEWIFRMDTDDFCHPERFAKQVAYIQQNPEVDIVGTQLAEFESDPDVLTGERKVPTSAVEIAKFSKTRSPFNHPTVAYRKSMLLALGGYQHHLYLEDYNLWLRILANGYHAANLPEILLYMRVGNGMVGRRKGWAYFKSEWQLAQLKRSLNYDNSIVIFSQFLLRGAVRLLPTTVLTAIYKKLHK</sequence>
<accession>A0A2M8S271</accession>
<dbReference type="InterPro" id="IPR029044">
    <property type="entry name" value="Nucleotide-diphossugar_trans"/>
</dbReference>
<evidence type="ECO:0000256" key="1">
    <source>
        <dbReference type="ARBA" id="ARBA00006739"/>
    </source>
</evidence>
<proteinExistence type="inferred from homology"/>
<organism evidence="5 6">
    <name type="scientific">Conservatibacter flavescens</name>
    <dbReference type="NCBI Taxonomy" id="28161"/>
    <lineage>
        <taxon>Bacteria</taxon>
        <taxon>Pseudomonadati</taxon>
        <taxon>Pseudomonadota</taxon>
        <taxon>Gammaproteobacteria</taxon>
        <taxon>Pasteurellales</taxon>
        <taxon>Pasteurellaceae</taxon>
        <taxon>Conservatibacter</taxon>
    </lineage>
</organism>
<gene>
    <name evidence="5" type="ORF">CVP05_08195</name>
</gene>
<protein>
    <submittedName>
        <fullName evidence="5">Amylovoran biosynthesis protein AmsE</fullName>
    </submittedName>
</protein>
<evidence type="ECO:0000313" key="6">
    <source>
        <dbReference type="Proteomes" id="UP000229329"/>
    </source>
</evidence>
<dbReference type="OrthoDB" id="9801954at2"/>
<keyword evidence="2" id="KW-0328">Glycosyltransferase</keyword>
<comment type="caution">
    <text evidence="5">The sequence shown here is derived from an EMBL/GenBank/DDBJ whole genome shotgun (WGS) entry which is preliminary data.</text>
</comment>
<dbReference type="SUPFAM" id="SSF53448">
    <property type="entry name" value="Nucleotide-diphospho-sugar transferases"/>
    <property type="match status" value="1"/>
</dbReference>
<dbReference type="GO" id="GO:0016757">
    <property type="term" value="F:glycosyltransferase activity"/>
    <property type="evidence" value="ECO:0007669"/>
    <property type="project" value="UniProtKB-KW"/>
</dbReference>
<dbReference type="PANTHER" id="PTHR43685:SF5">
    <property type="entry name" value="GLYCOSYLTRANSFERASE EPSE-RELATED"/>
    <property type="match status" value="1"/>
</dbReference>
<keyword evidence="6" id="KW-1185">Reference proteome</keyword>